<dbReference type="KEGG" id="cpri:FZC34_00795"/>
<dbReference type="Proteomes" id="UP000325004">
    <property type="component" value="Chromosome"/>
</dbReference>
<sequence length="181" mass="20358">MSEQDYTILSNENLDIKVDDDQISGSNLFIQAKDLTAQSGVAGFEKFAPIKAFSESFRNNIRKDSKQKSASVGGTINSGFIEVYIPESIFSLELQKKGLSADPIPQITVMKTVLVKNTRTAVTQLFYTDCNIVYVASQLGTYYFMRFAFDHRTVKRVSIDDQGQKQGEFEFTYNVKESSVK</sequence>
<gene>
    <name evidence="1" type="ORF">FZC34_00795</name>
</gene>
<proteinExistence type="predicted"/>
<reference evidence="1 2" key="1">
    <citation type="submission" date="2019-08" db="EMBL/GenBank/DDBJ databases">
        <title>Highly reduced genomes of protist endosymbionts show evolutionary convergence.</title>
        <authorList>
            <person name="George E."/>
            <person name="Husnik F."/>
            <person name="Tashyreva D."/>
            <person name="Prokopchuk G."/>
            <person name="Horak A."/>
            <person name="Kwong W.K."/>
            <person name="Lukes J."/>
            <person name="Keeling P.J."/>
        </authorList>
    </citation>
    <scope>NUCLEOTIDE SEQUENCE [LARGE SCALE GENOMIC DNA]</scope>
    <source>
        <strain evidence="1">1604LC</strain>
    </source>
</reference>
<dbReference type="AlphaFoldDB" id="A0A5C0UED8"/>
<protein>
    <recommendedName>
        <fullName evidence="3">Phage tail protein</fullName>
    </recommendedName>
</protein>
<dbReference type="EMBL" id="CP043316">
    <property type="protein sequence ID" value="QEK38455.1"/>
    <property type="molecule type" value="Genomic_DNA"/>
</dbReference>
<name>A0A5C0UED8_9PROT</name>
<evidence type="ECO:0000313" key="1">
    <source>
        <dbReference type="EMBL" id="QEK38455.1"/>
    </source>
</evidence>
<accession>A0A5C0UED8</accession>
<dbReference type="RefSeq" id="WP_148971571.1">
    <property type="nucleotide sequence ID" value="NZ_CP043316.1"/>
</dbReference>
<evidence type="ECO:0000313" key="2">
    <source>
        <dbReference type="Proteomes" id="UP000325004"/>
    </source>
</evidence>
<keyword evidence="2" id="KW-1185">Reference proteome</keyword>
<evidence type="ECO:0008006" key="3">
    <source>
        <dbReference type="Google" id="ProtNLM"/>
    </source>
</evidence>
<organism evidence="1 2">
    <name type="scientific">Candidatus Cytomitobacter primus</name>
    <dbReference type="NCBI Taxonomy" id="2066024"/>
    <lineage>
        <taxon>Bacteria</taxon>
        <taxon>Pseudomonadati</taxon>
        <taxon>Pseudomonadota</taxon>
        <taxon>Alphaproteobacteria</taxon>
        <taxon>Holosporales</taxon>
        <taxon>Holosporaceae</taxon>
        <taxon>Candidatus Cytomitobacter</taxon>
    </lineage>
</organism>
<dbReference type="OrthoDB" id="9829375at2"/>